<dbReference type="InterPro" id="IPR037138">
    <property type="entry name" value="His_deacetylse_dom_sf"/>
</dbReference>
<dbReference type="Proteomes" id="UP001156641">
    <property type="component" value="Unassembled WGS sequence"/>
</dbReference>
<dbReference type="InterPro" id="IPR023696">
    <property type="entry name" value="Ureohydrolase_dom_sf"/>
</dbReference>
<name>A0ABQ6AAM3_9PROT</name>
<organism evidence="7 8">
    <name type="scientific">Acidocella aquatica</name>
    <dbReference type="NCBI Taxonomy" id="1922313"/>
    <lineage>
        <taxon>Bacteria</taxon>
        <taxon>Pseudomonadati</taxon>
        <taxon>Pseudomonadota</taxon>
        <taxon>Alphaproteobacteria</taxon>
        <taxon>Acetobacterales</taxon>
        <taxon>Acidocellaceae</taxon>
        <taxon>Acidocella</taxon>
    </lineage>
</organism>
<keyword evidence="5" id="KW-0862">Zinc</keyword>
<evidence type="ECO:0000256" key="5">
    <source>
        <dbReference type="ARBA" id="ARBA00022833"/>
    </source>
</evidence>
<dbReference type="EMBL" id="BSOS01000065">
    <property type="protein sequence ID" value="GLR67184.1"/>
    <property type="molecule type" value="Genomic_DNA"/>
</dbReference>
<comment type="caution">
    <text evidence="7">The sequence shown here is derived from an EMBL/GenBank/DDBJ whole genome shotgun (WGS) entry which is preliminary data.</text>
</comment>
<evidence type="ECO:0000256" key="1">
    <source>
        <dbReference type="ARBA" id="ARBA00001947"/>
    </source>
</evidence>
<dbReference type="InterPro" id="IPR023801">
    <property type="entry name" value="His_deacetylse_dom"/>
</dbReference>
<proteinExistence type="inferred from homology"/>
<dbReference type="InterPro" id="IPR000286">
    <property type="entry name" value="HDACs"/>
</dbReference>
<feature type="domain" description="Histone deacetylase" evidence="6">
    <location>
        <begin position="31"/>
        <end position="337"/>
    </location>
</feature>
<evidence type="ECO:0000313" key="7">
    <source>
        <dbReference type="EMBL" id="GLR67184.1"/>
    </source>
</evidence>
<evidence type="ECO:0000313" key="8">
    <source>
        <dbReference type="Proteomes" id="UP001156641"/>
    </source>
</evidence>
<dbReference type="CDD" id="cd10001">
    <property type="entry name" value="HDAC_classII_APAH"/>
    <property type="match status" value="1"/>
</dbReference>
<dbReference type="PANTHER" id="PTHR10625">
    <property type="entry name" value="HISTONE DEACETYLASE HDAC1-RELATED"/>
    <property type="match status" value="1"/>
</dbReference>
<dbReference type="Pfam" id="PF00850">
    <property type="entry name" value="Hist_deacetyl"/>
    <property type="match status" value="1"/>
</dbReference>
<accession>A0ABQ6AAM3</accession>
<protein>
    <submittedName>
        <fullName evidence="7">Acetylpolyamine amidohydrolase</fullName>
    </submittedName>
</protein>
<evidence type="ECO:0000256" key="2">
    <source>
        <dbReference type="ARBA" id="ARBA00005947"/>
    </source>
</evidence>
<comment type="cofactor">
    <cofactor evidence="1">
        <name>Zn(2+)</name>
        <dbReference type="ChEBI" id="CHEBI:29105"/>
    </cofactor>
</comment>
<comment type="similarity">
    <text evidence="2">Belongs to the histone deacetylase family.</text>
</comment>
<gene>
    <name evidence="7" type="ORF">GCM10010909_18650</name>
</gene>
<sequence>MNGMKTIFSADHLLHQSPGELIFGEFLPAFEKPERAELVLGRVKEVGLGEIRPPESFPVSAITRVHAPGLVALLQSAQAEWEGLGRTGAAYPYTWMSRGMREDRVPAGLDGRLAYYSFDCGTPITKTSWQAIKSSVDVALSGVALLNSGERGAFSLCRPPGHHAGADHYGGYCFLNNAAIAAQKLLDDGAKRVAILDVDYHHGNGTQQIFYRRDDVLLVSLHGHPDQEYPYLLGWEDEIGAGAGEGFNLNFPLRWGTAWPEWSAALEAGLKRITAYGADAVVVSLGVDTYKDDPISHFLLEHEHFTQMGARIASLRKPVLFVMEGGYAVAEIGINAVNVLTGFEGA</sequence>
<evidence type="ECO:0000256" key="4">
    <source>
        <dbReference type="ARBA" id="ARBA00022801"/>
    </source>
</evidence>
<keyword evidence="4" id="KW-0378">Hydrolase</keyword>
<dbReference type="Gene3D" id="3.40.800.20">
    <property type="entry name" value="Histone deacetylase domain"/>
    <property type="match status" value="1"/>
</dbReference>
<evidence type="ECO:0000259" key="6">
    <source>
        <dbReference type="Pfam" id="PF00850"/>
    </source>
</evidence>
<keyword evidence="3" id="KW-0479">Metal-binding</keyword>
<dbReference type="SUPFAM" id="SSF52768">
    <property type="entry name" value="Arginase/deacetylase"/>
    <property type="match status" value="1"/>
</dbReference>
<keyword evidence="8" id="KW-1185">Reference proteome</keyword>
<reference evidence="8" key="1">
    <citation type="journal article" date="2019" name="Int. J. Syst. Evol. Microbiol.">
        <title>The Global Catalogue of Microorganisms (GCM) 10K type strain sequencing project: providing services to taxonomists for standard genome sequencing and annotation.</title>
        <authorList>
            <consortium name="The Broad Institute Genomics Platform"/>
            <consortium name="The Broad Institute Genome Sequencing Center for Infectious Disease"/>
            <person name="Wu L."/>
            <person name="Ma J."/>
        </authorList>
    </citation>
    <scope>NUCLEOTIDE SEQUENCE [LARGE SCALE GENOMIC DNA]</scope>
    <source>
        <strain evidence="8">NBRC 112502</strain>
    </source>
</reference>
<evidence type="ECO:0000256" key="3">
    <source>
        <dbReference type="ARBA" id="ARBA00022723"/>
    </source>
</evidence>
<dbReference type="PRINTS" id="PR01270">
    <property type="entry name" value="HDASUPER"/>
</dbReference>
<dbReference type="PANTHER" id="PTHR10625:SF17">
    <property type="entry name" value="HISTONE DEACETYLASE 8"/>
    <property type="match status" value="1"/>
</dbReference>